<evidence type="ECO:0000259" key="13">
    <source>
        <dbReference type="Pfam" id="PF01292"/>
    </source>
</evidence>
<dbReference type="GO" id="GO:0020037">
    <property type="term" value="F:heme binding"/>
    <property type="evidence" value="ECO:0007669"/>
    <property type="project" value="TreeGrafter"/>
</dbReference>
<keyword evidence="10" id="KW-0408">Iron</keyword>
<evidence type="ECO:0000256" key="2">
    <source>
        <dbReference type="ARBA" id="ARBA00008622"/>
    </source>
</evidence>
<feature type="transmembrane region" description="Helical" evidence="12">
    <location>
        <begin position="197"/>
        <end position="215"/>
    </location>
</feature>
<evidence type="ECO:0000256" key="10">
    <source>
        <dbReference type="ARBA" id="ARBA00023004"/>
    </source>
</evidence>
<accession>A0A3B1B1V0</accession>
<sequence length="243" mass="27289">MEQQNFKSYKVWDLPTRLFHWTNVLCIIGLIAAGTVILWAKSLGMGNDGKVLMKTVHVYIGYVFAVNLTFRLIWAFKGNIFARWRSFLPFGKGYAGKLKSFMASEKSNQPQYYLGHNPLARMAVTVIFFALTTMAVTGLVLAGTDIYFPPFGAMIQEWIAAAGVNPAEVMPYVKDNVDPVAYAEMRSFRSLFLDVHYWTYFIILGLIVIHIAAVIRTEIKSGGGIISAMFTGKKILPRDPEDI</sequence>
<protein>
    <submittedName>
        <fullName evidence="14">Ni,Fe-hydrogenase I cytochrome b subunit</fullName>
    </submittedName>
</protein>
<reference evidence="14" key="1">
    <citation type="submission" date="2018-06" db="EMBL/GenBank/DDBJ databases">
        <authorList>
            <person name="Zhirakovskaya E."/>
        </authorList>
    </citation>
    <scope>NUCLEOTIDE SEQUENCE</scope>
</reference>
<comment type="similarity">
    <text evidence="2">Belongs to the HupC/HyaC/HydC family.</text>
</comment>
<keyword evidence="3" id="KW-0813">Transport</keyword>
<proteinExistence type="inferred from homology"/>
<evidence type="ECO:0000256" key="8">
    <source>
        <dbReference type="ARBA" id="ARBA00022982"/>
    </source>
</evidence>
<keyword evidence="5" id="KW-0349">Heme</keyword>
<gene>
    <name evidence="14" type="ORF">MNBD_ALPHA03-1681</name>
</gene>
<evidence type="ECO:0000256" key="7">
    <source>
        <dbReference type="ARBA" id="ARBA00022723"/>
    </source>
</evidence>
<dbReference type="GO" id="GO:0009055">
    <property type="term" value="F:electron transfer activity"/>
    <property type="evidence" value="ECO:0007669"/>
    <property type="project" value="InterPro"/>
</dbReference>
<keyword evidence="4" id="KW-1003">Cell membrane</keyword>
<dbReference type="Gene3D" id="1.20.950.20">
    <property type="entry name" value="Transmembrane di-heme cytochromes, Chain C"/>
    <property type="match status" value="1"/>
</dbReference>
<dbReference type="InterPro" id="IPR000516">
    <property type="entry name" value="Ni-dep_Hydgase_cyt-B"/>
</dbReference>
<evidence type="ECO:0000256" key="5">
    <source>
        <dbReference type="ARBA" id="ARBA00022617"/>
    </source>
</evidence>
<dbReference type="GO" id="GO:0005506">
    <property type="term" value="F:iron ion binding"/>
    <property type="evidence" value="ECO:0007669"/>
    <property type="project" value="InterPro"/>
</dbReference>
<name>A0A3B1B1V0_9ZZZZ</name>
<evidence type="ECO:0000256" key="6">
    <source>
        <dbReference type="ARBA" id="ARBA00022692"/>
    </source>
</evidence>
<evidence type="ECO:0000256" key="12">
    <source>
        <dbReference type="SAM" id="Phobius"/>
    </source>
</evidence>
<dbReference type="InterPro" id="IPR011577">
    <property type="entry name" value="Cyt_b561_bac/Ni-Hgenase"/>
</dbReference>
<evidence type="ECO:0000313" key="14">
    <source>
        <dbReference type="EMBL" id="VAX05903.1"/>
    </source>
</evidence>
<keyword evidence="6 12" id="KW-0812">Transmembrane</keyword>
<dbReference type="SUPFAM" id="SSF81342">
    <property type="entry name" value="Transmembrane di-heme cytochromes"/>
    <property type="match status" value="1"/>
</dbReference>
<feature type="domain" description="Cytochrome b561 bacterial/Ni-hydrogenase" evidence="13">
    <location>
        <begin position="11"/>
        <end position="232"/>
    </location>
</feature>
<dbReference type="AlphaFoldDB" id="A0A3B1B1V0"/>
<evidence type="ECO:0000256" key="3">
    <source>
        <dbReference type="ARBA" id="ARBA00022448"/>
    </source>
</evidence>
<dbReference type="GO" id="GO:0022904">
    <property type="term" value="P:respiratory electron transport chain"/>
    <property type="evidence" value="ECO:0007669"/>
    <property type="project" value="InterPro"/>
</dbReference>
<keyword evidence="7" id="KW-0479">Metal-binding</keyword>
<dbReference type="InterPro" id="IPR016174">
    <property type="entry name" value="Di-haem_cyt_TM"/>
</dbReference>
<keyword evidence="8" id="KW-0249">Electron transport</keyword>
<feature type="transmembrane region" description="Helical" evidence="12">
    <location>
        <begin position="21"/>
        <end position="39"/>
    </location>
</feature>
<evidence type="ECO:0000256" key="1">
    <source>
        <dbReference type="ARBA" id="ARBA00004651"/>
    </source>
</evidence>
<dbReference type="GO" id="GO:0005886">
    <property type="term" value="C:plasma membrane"/>
    <property type="evidence" value="ECO:0007669"/>
    <property type="project" value="UniProtKB-SubCell"/>
</dbReference>
<dbReference type="PRINTS" id="PR00161">
    <property type="entry name" value="NIHGNASECYTB"/>
</dbReference>
<evidence type="ECO:0000256" key="4">
    <source>
        <dbReference type="ARBA" id="ARBA00022475"/>
    </source>
</evidence>
<evidence type="ECO:0000256" key="11">
    <source>
        <dbReference type="ARBA" id="ARBA00023136"/>
    </source>
</evidence>
<dbReference type="PANTHER" id="PTHR30485">
    <property type="entry name" value="NI/FE-HYDROGENASE 1 B-TYPE CYTOCHROME SUBUNIT"/>
    <property type="match status" value="1"/>
</dbReference>
<organism evidence="14">
    <name type="scientific">hydrothermal vent metagenome</name>
    <dbReference type="NCBI Taxonomy" id="652676"/>
    <lineage>
        <taxon>unclassified sequences</taxon>
        <taxon>metagenomes</taxon>
        <taxon>ecological metagenomes</taxon>
    </lineage>
</organism>
<keyword evidence="11 12" id="KW-0472">Membrane</keyword>
<keyword evidence="9 12" id="KW-1133">Transmembrane helix</keyword>
<feature type="transmembrane region" description="Helical" evidence="12">
    <location>
        <begin position="119"/>
        <end position="142"/>
    </location>
</feature>
<dbReference type="InterPro" id="IPR051542">
    <property type="entry name" value="Hydrogenase_cytochrome"/>
</dbReference>
<dbReference type="Pfam" id="PF01292">
    <property type="entry name" value="Ni_hydr_CYTB"/>
    <property type="match status" value="1"/>
</dbReference>
<comment type="subcellular location">
    <subcellularLocation>
        <location evidence="1">Cell membrane</location>
        <topology evidence="1">Multi-pass membrane protein</topology>
    </subcellularLocation>
</comment>
<evidence type="ECO:0000256" key="9">
    <source>
        <dbReference type="ARBA" id="ARBA00022989"/>
    </source>
</evidence>
<feature type="transmembrane region" description="Helical" evidence="12">
    <location>
        <begin position="59"/>
        <end position="76"/>
    </location>
</feature>
<dbReference type="PANTHER" id="PTHR30485:SF2">
    <property type="entry name" value="BLL0597 PROTEIN"/>
    <property type="match status" value="1"/>
</dbReference>
<dbReference type="EMBL" id="UOFW01000148">
    <property type="protein sequence ID" value="VAX05903.1"/>
    <property type="molecule type" value="Genomic_DNA"/>
</dbReference>